<comment type="subcellular location">
    <subcellularLocation>
        <location evidence="1 7">Cell membrane</location>
        <topology evidence="1 7">Multi-pass membrane protein</topology>
    </subcellularLocation>
</comment>
<comment type="caution">
    <text evidence="8">The sequence shown here is derived from an EMBL/GenBank/DDBJ whole genome shotgun (WGS) entry which is preliminary data.</text>
</comment>
<comment type="similarity">
    <text evidence="2 7">Belongs to the FliR/MopE/SpaR family.</text>
</comment>
<protein>
    <submittedName>
        <fullName evidence="8">EscT/YscT/HrcT family type III secretion system export apparatus protein</fullName>
    </submittedName>
</protein>
<dbReference type="InterPro" id="IPR006304">
    <property type="entry name" value="T3SS_SpaR/YscT"/>
</dbReference>
<sequence>MLTEYNELFYHWLGVMAFSSARILPIFIMLPFLNSNTLNNSIRVPVAMLLGLSLWPKTAGVKFDFQAEMYFGLLVKESMIGLLLGCLISLPFWVLHAAGCIIDNQRGATISSSIDPVSGVDTSELANFFNIFCAAIFLQSGGLILTLEVIKESYDLFEPLTFTLPNMIPLLNLITEVISRSIMVASPLIALFLLTEATLGLLSRYAPQMNAFSLALTVKSFLGFLLLIIYFHPIFSDSILPLIFTTEKLQLWK</sequence>
<name>A0A1X0WGJ9_9GAMM</name>
<evidence type="ECO:0000313" key="8">
    <source>
        <dbReference type="EMBL" id="ORJ25890.1"/>
    </source>
</evidence>
<feature type="transmembrane region" description="Helical" evidence="7">
    <location>
        <begin position="12"/>
        <end position="30"/>
    </location>
</feature>
<feature type="transmembrane region" description="Helical" evidence="7">
    <location>
        <begin position="170"/>
        <end position="194"/>
    </location>
</feature>
<evidence type="ECO:0000256" key="2">
    <source>
        <dbReference type="ARBA" id="ARBA00009772"/>
    </source>
</evidence>
<keyword evidence="9" id="KW-1185">Reference proteome</keyword>
<evidence type="ECO:0000256" key="1">
    <source>
        <dbReference type="ARBA" id="ARBA00004651"/>
    </source>
</evidence>
<dbReference type="PRINTS" id="PR00953">
    <property type="entry name" value="TYPE3IMRPROT"/>
</dbReference>
<organism evidence="8 9">
    <name type="scientific">Rouxiella badensis</name>
    <dbReference type="NCBI Taxonomy" id="1646377"/>
    <lineage>
        <taxon>Bacteria</taxon>
        <taxon>Pseudomonadati</taxon>
        <taxon>Pseudomonadota</taxon>
        <taxon>Gammaproteobacteria</taxon>
        <taxon>Enterobacterales</taxon>
        <taxon>Yersiniaceae</taxon>
        <taxon>Rouxiella</taxon>
    </lineage>
</organism>
<evidence type="ECO:0000256" key="7">
    <source>
        <dbReference type="RuleBase" id="RU362072"/>
    </source>
</evidence>
<feature type="transmembrane region" description="Helical" evidence="7">
    <location>
        <begin position="128"/>
        <end position="150"/>
    </location>
</feature>
<evidence type="ECO:0000313" key="9">
    <source>
        <dbReference type="Proteomes" id="UP000192536"/>
    </source>
</evidence>
<evidence type="ECO:0000256" key="3">
    <source>
        <dbReference type="ARBA" id="ARBA00022475"/>
    </source>
</evidence>
<keyword evidence="4 7" id="KW-0812">Transmembrane</keyword>
<proteinExistence type="inferred from homology"/>
<dbReference type="GeneID" id="93566449"/>
<dbReference type="GO" id="GO:0005886">
    <property type="term" value="C:plasma membrane"/>
    <property type="evidence" value="ECO:0007669"/>
    <property type="project" value="UniProtKB-SubCell"/>
</dbReference>
<dbReference type="NCBIfam" id="TIGR01401">
    <property type="entry name" value="fliR_like_III"/>
    <property type="match status" value="1"/>
</dbReference>
<keyword evidence="6 7" id="KW-0472">Membrane</keyword>
<keyword evidence="5 7" id="KW-1133">Transmembrane helix</keyword>
<evidence type="ECO:0000256" key="6">
    <source>
        <dbReference type="ARBA" id="ARBA00023136"/>
    </source>
</evidence>
<accession>A0A1X0WGJ9</accession>
<dbReference type="Pfam" id="PF01311">
    <property type="entry name" value="Bac_export_1"/>
    <property type="match status" value="1"/>
</dbReference>
<keyword evidence="3 7" id="KW-1003">Cell membrane</keyword>
<dbReference type="InterPro" id="IPR002010">
    <property type="entry name" value="T3SS_IM_R"/>
</dbReference>
<dbReference type="AlphaFoldDB" id="A0A1X0WGJ9"/>
<evidence type="ECO:0000256" key="5">
    <source>
        <dbReference type="ARBA" id="ARBA00022989"/>
    </source>
</evidence>
<dbReference type="Proteomes" id="UP000192536">
    <property type="component" value="Unassembled WGS sequence"/>
</dbReference>
<dbReference type="RefSeq" id="WP_038328422.1">
    <property type="nucleotide sequence ID" value="NZ_CP049603.1"/>
</dbReference>
<evidence type="ECO:0000256" key="4">
    <source>
        <dbReference type="ARBA" id="ARBA00022692"/>
    </source>
</evidence>
<dbReference type="EMBL" id="MRWE01000011">
    <property type="protein sequence ID" value="ORJ25890.1"/>
    <property type="molecule type" value="Genomic_DNA"/>
</dbReference>
<gene>
    <name evidence="8" type="ORF">BS640_08350</name>
</gene>
<dbReference type="PANTHER" id="PTHR30065">
    <property type="entry name" value="FLAGELLAR BIOSYNTHETIC PROTEIN FLIR"/>
    <property type="match status" value="1"/>
</dbReference>
<dbReference type="GO" id="GO:0006605">
    <property type="term" value="P:protein targeting"/>
    <property type="evidence" value="ECO:0007669"/>
    <property type="project" value="UniProtKB-UniRule"/>
</dbReference>
<dbReference type="STRING" id="1646377.BS640_08350"/>
<dbReference type="PANTHER" id="PTHR30065:SF1">
    <property type="entry name" value="SURFACE PRESENTATION OF ANTIGENS PROTEIN SPAR"/>
    <property type="match status" value="1"/>
</dbReference>
<feature type="transmembrane region" description="Helical" evidence="7">
    <location>
        <begin position="214"/>
        <end position="235"/>
    </location>
</feature>
<feature type="transmembrane region" description="Helical" evidence="7">
    <location>
        <begin position="79"/>
        <end position="102"/>
    </location>
</feature>
<reference evidence="8 9" key="1">
    <citation type="journal article" date="2017" name="Int. J. Syst. Evol. Microbiol.">
        <title>Rouxiella badensis sp. nov. and Rouxiella silvae sp. nov. isolated from peat bog soil in Germany and emendation of the genus description.</title>
        <authorList>
            <person name="Le Fleche-Mateos A."/>
            <person name="Kugler J.H."/>
            <person name="Hansen S.H."/>
            <person name="Syldatk C."/>
            <person name="Hausmann R."/>
            <person name="Lomprez F."/>
            <person name="Vandenbogaert M."/>
            <person name="Manuguerra J.C."/>
            <person name="Grimont P.A."/>
        </authorList>
    </citation>
    <scope>NUCLEOTIDE SEQUENCE [LARGE SCALE GENOMIC DNA]</scope>
    <source>
        <strain evidence="8 9">DSM 100043</strain>
    </source>
</reference>